<organism evidence="2 3">
    <name type="scientific">Methylobrevis albus</name>
    <dbReference type="NCBI Taxonomy" id="2793297"/>
    <lineage>
        <taxon>Bacteria</taxon>
        <taxon>Pseudomonadati</taxon>
        <taxon>Pseudomonadota</taxon>
        <taxon>Alphaproteobacteria</taxon>
        <taxon>Hyphomicrobiales</taxon>
        <taxon>Pleomorphomonadaceae</taxon>
        <taxon>Methylobrevis</taxon>
    </lineage>
</organism>
<feature type="region of interest" description="Disordered" evidence="1">
    <location>
        <begin position="80"/>
        <end position="101"/>
    </location>
</feature>
<dbReference type="EMBL" id="JADZLT010000043">
    <property type="protein sequence ID" value="MBH0237422.1"/>
    <property type="molecule type" value="Genomic_DNA"/>
</dbReference>
<dbReference type="AlphaFoldDB" id="A0A931HZ48"/>
<evidence type="ECO:0000256" key="1">
    <source>
        <dbReference type="SAM" id="MobiDB-lite"/>
    </source>
</evidence>
<name>A0A931HZ48_9HYPH</name>
<sequence>MLIITCPHCGPRPELEFRYGGEAHIARPADPSTLTDEEWGAFLYQRANPRGLHAERWRHVAGCGRFFNALRDTQSDFFAATYPAGTPRPDTDASGVKESGR</sequence>
<accession>A0A931HZ48</accession>
<dbReference type="NCBIfam" id="TIGR01374">
    <property type="entry name" value="soxD"/>
    <property type="match status" value="1"/>
</dbReference>
<gene>
    <name evidence="2" type="ORF">I5731_06275</name>
</gene>
<dbReference type="Gene3D" id="3.30.2270.10">
    <property type="entry name" value="Folate-binding superfamily"/>
    <property type="match status" value="1"/>
</dbReference>
<protein>
    <submittedName>
        <fullName evidence="2">Sarcosine oxidase subunit delta</fullName>
    </submittedName>
</protein>
<dbReference type="RefSeq" id="WP_197310517.1">
    <property type="nucleotide sequence ID" value="NZ_JADZLT010000043.1"/>
</dbReference>
<comment type="caution">
    <text evidence="2">The sequence shown here is derived from an EMBL/GenBank/DDBJ whole genome shotgun (WGS) entry which is preliminary data.</text>
</comment>
<dbReference type="InterPro" id="IPR038561">
    <property type="entry name" value="SoxD_sf"/>
</dbReference>
<dbReference type="Proteomes" id="UP000631694">
    <property type="component" value="Unassembled WGS sequence"/>
</dbReference>
<reference evidence="2" key="1">
    <citation type="submission" date="2020-12" db="EMBL/GenBank/DDBJ databases">
        <title>Methylobrevis albus sp. nov., isolated from fresh water lack sediment.</title>
        <authorList>
            <person name="Zou Q."/>
        </authorList>
    </citation>
    <scope>NUCLEOTIDE SEQUENCE</scope>
    <source>
        <strain evidence="2">L22</strain>
    </source>
</reference>
<dbReference type="GO" id="GO:0008115">
    <property type="term" value="F:sarcosine oxidase activity"/>
    <property type="evidence" value="ECO:0007669"/>
    <property type="project" value="InterPro"/>
</dbReference>
<dbReference type="Pfam" id="PF04267">
    <property type="entry name" value="SoxD"/>
    <property type="match status" value="1"/>
</dbReference>
<dbReference type="InterPro" id="IPR006279">
    <property type="entry name" value="SoxD"/>
</dbReference>
<keyword evidence="3" id="KW-1185">Reference proteome</keyword>
<evidence type="ECO:0000313" key="3">
    <source>
        <dbReference type="Proteomes" id="UP000631694"/>
    </source>
</evidence>
<dbReference type="GO" id="GO:0046653">
    <property type="term" value="P:tetrahydrofolate metabolic process"/>
    <property type="evidence" value="ECO:0007669"/>
    <property type="project" value="InterPro"/>
</dbReference>
<proteinExistence type="predicted"/>
<evidence type="ECO:0000313" key="2">
    <source>
        <dbReference type="EMBL" id="MBH0237422.1"/>
    </source>
</evidence>